<dbReference type="OrthoDB" id="3542212at2759"/>
<dbReference type="VEuPathDB" id="FungiDB:UREG_03376"/>
<sequence length="217" mass="24770">MPITEIALLHLKPTVTIDDAPVRSSLRAAKLAMESFTGYPFHFYTQVDDPSYIYVVGSWATVAQHAEEWIPSQKNQEILASVRDLLDVDWMFHVDIDQFATGDSPAGVMPVLAPTLEITRHFVQAGKAQVFLAKFEESRESLAEFTAPQPVCGGWRIDREREAGNNGMEKEEFLLFCGWRDVAHNLEFAQTEAFEKYKETREYLTAIETKHVTRWDI</sequence>
<dbReference type="HOGENOM" id="CLU_062848_1_0_1"/>
<protein>
    <recommendedName>
        <fullName evidence="3">ABM domain-containing protein</fullName>
    </recommendedName>
</protein>
<proteinExistence type="predicted"/>
<keyword evidence="2" id="KW-1185">Reference proteome</keyword>
<dbReference type="eggNOG" id="ENOG502SEJ8">
    <property type="taxonomic scope" value="Eukaryota"/>
</dbReference>
<gene>
    <name evidence="1" type="ORF">UREG_03376</name>
</gene>
<dbReference type="RefSeq" id="XP_002543859.1">
    <property type="nucleotide sequence ID" value="XM_002543813.1"/>
</dbReference>
<dbReference type="InParanoid" id="C4JQN1"/>
<dbReference type="PANTHER" id="PTHR42052">
    <property type="entry name" value="ABM DOMAIN-CONTAINING PROTEIN"/>
    <property type="match status" value="1"/>
</dbReference>
<dbReference type="OMA" id="VYIVGNW"/>
<dbReference type="AlphaFoldDB" id="C4JQN1"/>
<dbReference type="EMBL" id="CH476616">
    <property type="protein sequence ID" value="EEP78530.1"/>
    <property type="molecule type" value="Genomic_DNA"/>
</dbReference>
<evidence type="ECO:0000313" key="2">
    <source>
        <dbReference type="Proteomes" id="UP000002058"/>
    </source>
</evidence>
<dbReference type="GeneID" id="8440215"/>
<evidence type="ECO:0000313" key="1">
    <source>
        <dbReference type="EMBL" id="EEP78530.1"/>
    </source>
</evidence>
<accession>C4JQN1</accession>
<dbReference type="Gene3D" id="3.30.70.100">
    <property type="match status" value="2"/>
</dbReference>
<dbReference type="KEGG" id="ure:UREG_03376"/>
<name>C4JQN1_UNCRE</name>
<organism evidence="1 2">
    <name type="scientific">Uncinocarpus reesii (strain UAMH 1704)</name>
    <dbReference type="NCBI Taxonomy" id="336963"/>
    <lineage>
        <taxon>Eukaryota</taxon>
        <taxon>Fungi</taxon>
        <taxon>Dikarya</taxon>
        <taxon>Ascomycota</taxon>
        <taxon>Pezizomycotina</taxon>
        <taxon>Eurotiomycetes</taxon>
        <taxon>Eurotiomycetidae</taxon>
        <taxon>Onygenales</taxon>
        <taxon>Onygenaceae</taxon>
        <taxon>Uncinocarpus</taxon>
    </lineage>
</organism>
<dbReference type="Proteomes" id="UP000002058">
    <property type="component" value="Unassembled WGS sequence"/>
</dbReference>
<evidence type="ECO:0008006" key="3">
    <source>
        <dbReference type="Google" id="ProtNLM"/>
    </source>
</evidence>
<reference evidence="2" key="1">
    <citation type="journal article" date="2009" name="Genome Res.">
        <title>Comparative genomic analyses of the human fungal pathogens Coccidioides and their relatives.</title>
        <authorList>
            <person name="Sharpton T.J."/>
            <person name="Stajich J.E."/>
            <person name="Rounsley S.D."/>
            <person name="Gardner M.J."/>
            <person name="Wortman J.R."/>
            <person name="Jordar V.S."/>
            <person name="Maiti R."/>
            <person name="Kodira C.D."/>
            <person name="Neafsey D.E."/>
            <person name="Zeng Q."/>
            <person name="Hung C.-Y."/>
            <person name="McMahan C."/>
            <person name="Muszewska A."/>
            <person name="Grynberg M."/>
            <person name="Mandel M.A."/>
            <person name="Kellner E.M."/>
            <person name="Barker B.M."/>
            <person name="Galgiani J.N."/>
            <person name="Orbach M.J."/>
            <person name="Kirkland T.N."/>
            <person name="Cole G.T."/>
            <person name="Henn M.R."/>
            <person name="Birren B.W."/>
            <person name="Taylor J.W."/>
        </authorList>
    </citation>
    <scope>NUCLEOTIDE SEQUENCE [LARGE SCALE GENOMIC DNA]</scope>
    <source>
        <strain evidence="2">UAMH 1704</strain>
    </source>
</reference>
<dbReference type="PANTHER" id="PTHR42052:SF1">
    <property type="entry name" value="ABM DOMAIN-CONTAINING PROTEIN"/>
    <property type="match status" value="1"/>
</dbReference>